<keyword evidence="3" id="KW-1185">Reference proteome</keyword>
<dbReference type="PANTHER" id="PTHR34387">
    <property type="entry name" value="SLR1258 PROTEIN"/>
    <property type="match status" value="1"/>
</dbReference>
<evidence type="ECO:0000313" key="3">
    <source>
        <dbReference type="Proteomes" id="UP000663207"/>
    </source>
</evidence>
<accession>A0ABX7R1P8</accession>
<dbReference type="InterPro" id="IPR007497">
    <property type="entry name" value="SIMPL/DUF541"/>
</dbReference>
<dbReference type="Pfam" id="PF04402">
    <property type="entry name" value="SIMPL"/>
    <property type="match status" value="1"/>
</dbReference>
<dbReference type="InterPro" id="IPR052022">
    <property type="entry name" value="26kDa_periplasmic_antigen"/>
</dbReference>
<feature type="chain" id="PRO_5047191818" evidence="1">
    <location>
        <begin position="26"/>
        <end position="243"/>
    </location>
</feature>
<proteinExistence type="predicted"/>
<protein>
    <submittedName>
        <fullName evidence="2">SIMPL domain-containing protein</fullName>
    </submittedName>
</protein>
<evidence type="ECO:0000256" key="1">
    <source>
        <dbReference type="SAM" id="SignalP"/>
    </source>
</evidence>
<dbReference type="Gene3D" id="3.30.110.170">
    <property type="entry name" value="Protein of unknown function (DUF541), domain 1"/>
    <property type="match status" value="1"/>
</dbReference>
<reference evidence="2 3" key="1">
    <citation type="submission" date="2021-03" db="EMBL/GenBank/DDBJ databases">
        <title>Novel species identification of genus Shewanella.</title>
        <authorList>
            <person name="Liu G."/>
            <person name="Zhang Q."/>
        </authorList>
    </citation>
    <scope>NUCLEOTIDE SEQUENCE [LARGE SCALE GENOMIC DNA]</scope>
    <source>
        <strain evidence="2 3">FJAT-52962</strain>
    </source>
</reference>
<keyword evidence="1" id="KW-0732">Signal</keyword>
<organism evidence="2 3">
    <name type="scientific">Shewanella sedimentimangrovi</name>
    <dbReference type="NCBI Taxonomy" id="2814293"/>
    <lineage>
        <taxon>Bacteria</taxon>
        <taxon>Pseudomonadati</taxon>
        <taxon>Pseudomonadota</taxon>
        <taxon>Gammaproteobacteria</taxon>
        <taxon>Alteromonadales</taxon>
        <taxon>Shewanellaceae</taxon>
        <taxon>Shewanella</taxon>
    </lineage>
</organism>
<feature type="signal peptide" evidence="1">
    <location>
        <begin position="1"/>
        <end position="25"/>
    </location>
</feature>
<sequence length="243" mass="26491">MNFKPLLFVPLLMLSQPMLSQIANASELPAAAHLAVTGKGMVTAKPDSAEISLNVEVTEQEALKAKGRVDAVVNTLMSGLADYGIEGKDVTASQLNVEPETRYDDNNNRVILGHRASRRLEAVLKDPSKLSDFLDFALKAGITEIDGIQMRSSKAEALKLKAQSKAVRDAKTQAERLAAELGVKLGSIYSIIPESRNLSSRYSGIERIEVTGSRLSKPQYLQEEMEFSATVSLIFLLDLGDDR</sequence>
<dbReference type="Gene3D" id="3.30.70.2970">
    <property type="entry name" value="Protein of unknown function (DUF541), domain 2"/>
    <property type="match status" value="1"/>
</dbReference>
<evidence type="ECO:0000313" key="2">
    <source>
        <dbReference type="EMBL" id="QSX37614.1"/>
    </source>
</evidence>
<name>A0ABX7R1P8_9GAMM</name>
<dbReference type="EMBL" id="CP071502">
    <property type="protein sequence ID" value="QSX37614.1"/>
    <property type="molecule type" value="Genomic_DNA"/>
</dbReference>
<gene>
    <name evidence="2" type="ORF">JYB85_01895</name>
</gene>
<dbReference type="PANTHER" id="PTHR34387:SF1">
    <property type="entry name" value="PERIPLASMIC IMMUNOGENIC PROTEIN"/>
    <property type="match status" value="1"/>
</dbReference>
<dbReference type="RefSeq" id="WP_207380808.1">
    <property type="nucleotide sequence ID" value="NZ_CP071502.1"/>
</dbReference>
<dbReference type="Proteomes" id="UP000663207">
    <property type="component" value="Chromosome"/>
</dbReference>